<dbReference type="AlphaFoldDB" id="A0A1H8D8R3"/>
<feature type="chain" id="PRO_5010357573" evidence="2">
    <location>
        <begin position="28"/>
        <end position="133"/>
    </location>
</feature>
<accession>A0A1H8D8R3</accession>
<name>A0A1H8D8R3_9PROT</name>
<reference evidence="3 4" key="1">
    <citation type="submission" date="2016-10" db="EMBL/GenBank/DDBJ databases">
        <authorList>
            <person name="de Groot N.N."/>
        </authorList>
    </citation>
    <scope>NUCLEOTIDE SEQUENCE [LARGE SCALE GENOMIC DNA]</scope>
    <source>
        <strain evidence="3 4">Nl18</strain>
    </source>
</reference>
<feature type="region of interest" description="Disordered" evidence="1">
    <location>
        <begin position="112"/>
        <end position="133"/>
    </location>
</feature>
<protein>
    <submittedName>
        <fullName evidence="3">Uncharacterized protein</fullName>
    </submittedName>
</protein>
<feature type="region of interest" description="Disordered" evidence="1">
    <location>
        <begin position="27"/>
        <end position="97"/>
    </location>
</feature>
<sequence length="133" mass="13904">MKSTFRSFLFGCLPFFSVAVLSLPVAADTPGDERPSPSASPTLIAFHQNDAQIDCQEATSGNAVSPNGKAAPRHENASEEGQTAEKSTAPCPQDTEPRKDLLHKILRFFVAPAPSRPNPDVDTNISAGGAGGG</sequence>
<evidence type="ECO:0000313" key="4">
    <source>
        <dbReference type="Proteomes" id="UP000183898"/>
    </source>
</evidence>
<evidence type="ECO:0000313" key="3">
    <source>
        <dbReference type="EMBL" id="SEN02968.1"/>
    </source>
</evidence>
<organism evidence="3 4">
    <name type="scientific">Nitrosospira multiformis</name>
    <dbReference type="NCBI Taxonomy" id="1231"/>
    <lineage>
        <taxon>Bacteria</taxon>
        <taxon>Pseudomonadati</taxon>
        <taxon>Pseudomonadota</taxon>
        <taxon>Betaproteobacteria</taxon>
        <taxon>Nitrosomonadales</taxon>
        <taxon>Nitrosomonadaceae</taxon>
        <taxon>Nitrosospira</taxon>
    </lineage>
</organism>
<keyword evidence="2" id="KW-0732">Signal</keyword>
<dbReference type="RefSeq" id="WP_139176686.1">
    <property type="nucleotide sequence ID" value="NZ_FOCT01000002.1"/>
</dbReference>
<dbReference type="EMBL" id="FOCT01000002">
    <property type="protein sequence ID" value="SEN02968.1"/>
    <property type="molecule type" value="Genomic_DNA"/>
</dbReference>
<gene>
    <name evidence="3" type="ORF">SAMN05216404_102182</name>
</gene>
<proteinExistence type="predicted"/>
<feature type="signal peptide" evidence="2">
    <location>
        <begin position="1"/>
        <end position="27"/>
    </location>
</feature>
<evidence type="ECO:0000256" key="2">
    <source>
        <dbReference type="SAM" id="SignalP"/>
    </source>
</evidence>
<evidence type="ECO:0000256" key="1">
    <source>
        <dbReference type="SAM" id="MobiDB-lite"/>
    </source>
</evidence>
<dbReference type="Proteomes" id="UP000183898">
    <property type="component" value="Unassembled WGS sequence"/>
</dbReference>